<evidence type="ECO:0000313" key="8">
    <source>
        <dbReference type="EMBL" id="CAG2231913.1"/>
    </source>
</evidence>
<comment type="subcellular location">
    <subcellularLocation>
        <location evidence="1">Membrane</location>
        <topology evidence="1">Multi-pass membrane protein</topology>
    </subcellularLocation>
</comment>
<keyword evidence="4 7" id="KW-1133">Transmembrane helix</keyword>
<feature type="region of interest" description="Disordered" evidence="6">
    <location>
        <begin position="1"/>
        <end position="58"/>
    </location>
</feature>
<reference evidence="8" key="1">
    <citation type="submission" date="2021-03" db="EMBL/GenBank/DDBJ databases">
        <authorList>
            <person name="Bekaert M."/>
        </authorList>
    </citation>
    <scope>NUCLEOTIDE SEQUENCE</scope>
</reference>
<comment type="similarity">
    <text evidence="2">Belongs to the ZIP transporter (TC 2.A.5) family.</text>
</comment>
<dbReference type="PANTHER" id="PTHR12191">
    <property type="entry name" value="SOLUTE CARRIER FAMILY 39"/>
    <property type="match status" value="1"/>
</dbReference>
<evidence type="ECO:0000256" key="7">
    <source>
        <dbReference type="SAM" id="Phobius"/>
    </source>
</evidence>
<evidence type="ECO:0000256" key="6">
    <source>
        <dbReference type="SAM" id="MobiDB-lite"/>
    </source>
</evidence>
<keyword evidence="3 7" id="KW-0812">Transmembrane</keyword>
<dbReference type="Proteomes" id="UP000683360">
    <property type="component" value="Unassembled WGS sequence"/>
</dbReference>
<protein>
    <submittedName>
        <fullName evidence="8">Zinc transporter ZIP10,Zinc transporter ZIP6,Zinc transporter foi,Zinc transporter ZIP12,Zinc transporter ZIP4</fullName>
    </submittedName>
</protein>
<keyword evidence="5 7" id="KW-0472">Membrane</keyword>
<keyword evidence="9" id="KW-1185">Reference proteome</keyword>
<evidence type="ECO:0000256" key="3">
    <source>
        <dbReference type="ARBA" id="ARBA00022692"/>
    </source>
</evidence>
<name>A0A8S3TT57_MYTED</name>
<proteinExistence type="inferred from homology"/>
<accession>A0A8S3TT57</accession>
<dbReference type="AlphaFoldDB" id="A0A8S3TT57"/>
<dbReference type="EMBL" id="CAJPWZ010002160">
    <property type="protein sequence ID" value="CAG2231913.1"/>
    <property type="molecule type" value="Genomic_DNA"/>
</dbReference>
<evidence type="ECO:0000256" key="4">
    <source>
        <dbReference type="ARBA" id="ARBA00022989"/>
    </source>
</evidence>
<evidence type="ECO:0000256" key="5">
    <source>
        <dbReference type="ARBA" id="ARBA00023136"/>
    </source>
</evidence>
<feature type="transmembrane region" description="Helical" evidence="7">
    <location>
        <begin position="1027"/>
        <end position="1044"/>
    </location>
</feature>
<feature type="transmembrane region" description="Helical" evidence="7">
    <location>
        <begin position="948"/>
        <end position="972"/>
    </location>
</feature>
<sequence length="1271" mass="141840">MAEVAMNGSNSEDDVLQERPSLSTDANETTKMAARTRSSSSSKKSKSRSTKKKDDQLDALEQKWESRFAQFDSRLDKICNFMETSQNPGTSGEQVQNVSTCNQQDSGSSGARRPLQETQTPDVNLPTDNEAEENLHGDVMSLAPGRSERLNIGLFSDEEDGTSMRSDNENHNTVARFSKYLKCQETEETDSGIDNLNQLFGDDAKTKSVSKSVGLVLDKSQIDILSGSWHCEKPEKITAYNEQYKLCFPVHESSEKHLDIPSLDSFTSDLLVKKHGPKAFTISNKKKTLYTPYLKSVEKLAYQGQAAAKMGIVSSSYMQQALGTLLETLLDKEVNMDRAVQQVRDIFAMSTKSVDQVARAGAFHHLIRRKLVMEDTGLNDIKELKNSLISLPLSSSGVFGDKFEQTLKDRIEKDKQLKELLPELHIGNKPGSFLGKRKNTASNDWQAKRVKQNVNQNSFKSTPSTQRSFQRTSTVSRPDKSDNKFEKQELIFVPHGATREKTNKENDYLKKLLPTTEQSTALNSGCIQLCKPISLLHNNKKISNNMVVLKVLWISLFLTYYGTYGIVDDIGDMLIDPYHEVLDELKIPTKSVSMFQLDDILETFFGKLKCLPKGSHHLRMCRTAVCLQSKDIFKALAINEGEDLLEGNFGKLSIILTYHLLNINHFCHQNASVNPDIDYYKRQLFNTLGQTQQNIRANALQKALEDIDDQYESDEEKHDDDSHESEEHVTDDHGHGGDSHGHIDDHDDDHTDSEESSTMTTNVHGRDSDPNESHESDESDHHDDHDDSHEDDDDEVKVIKTKCVSAGTIFDELDLDPEEDVLDIDTVDKISQLLVYHFMTGARIQKDCRIFPRKSYFRNNLLTYMDAVNDSIPKEEFKVKERATTSAQKTCYSPNQLLAIYNSQTGNTVSKQKFMELCPSLLYQQVSGSCSGLSSTPVTKAIGDAERYGYGSFAVFLICLCSVLAVLVLPLAKSSKTCFRAVMNLFLGLAVGTLTTDALLHLLPTAFGLHGHNEEEHAHGEDFMEKYIGFGLAALAGIYGFYLLELVMSFYRKNPNSAHGHSHLQYELDINMPNGNGNVTESKKDLYNSQNDMNNSLQFETEFSNKGLSSLSLMVLIGDGIHNFADGLAIGAAFTQGSAVGIATSITVFCHELPHELGDFAILLKSGLSIKKAMLLNFLSALTAFIGLYVGLAVSTDESIRQWIFAITGGLFLYISLVNMLPELINGHIGSNSTKIVDLIKEFANQNILSALQHIPKISNILSKTFHWSLF</sequence>
<feature type="region of interest" description="Disordered" evidence="6">
    <location>
        <begin position="85"/>
        <end position="130"/>
    </location>
</feature>
<dbReference type="GO" id="GO:0030003">
    <property type="term" value="P:intracellular monoatomic cation homeostasis"/>
    <property type="evidence" value="ECO:0007669"/>
    <property type="project" value="TreeGrafter"/>
</dbReference>
<feature type="transmembrane region" description="Helical" evidence="7">
    <location>
        <begin position="984"/>
        <end position="1007"/>
    </location>
</feature>
<feature type="compositionally biased region" description="Basic and acidic residues" evidence="6">
    <location>
        <begin position="764"/>
        <end position="788"/>
    </location>
</feature>
<dbReference type="GO" id="GO:0071578">
    <property type="term" value="P:zinc ion import across plasma membrane"/>
    <property type="evidence" value="ECO:0007669"/>
    <property type="project" value="TreeGrafter"/>
</dbReference>
<feature type="compositionally biased region" description="Basic and acidic residues" evidence="6">
    <location>
        <begin position="715"/>
        <end position="749"/>
    </location>
</feature>
<feature type="region of interest" description="Disordered" evidence="6">
    <location>
        <begin position="709"/>
        <end position="795"/>
    </location>
</feature>
<dbReference type="GO" id="GO:0140410">
    <property type="term" value="F:monoatomic cation:bicarbonate symporter activity"/>
    <property type="evidence" value="ECO:0007669"/>
    <property type="project" value="TreeGrafter"/>
</dbReference>
<dbReference type="InterPro" id="IPR050799">
    <property type="entry name" value="ZIP_Transporter"/>
</dbReference>
<feature type="compositionally biased region" description="Polar residues" evidence="6">
    <location>
        <begin position="85"/>
        <end position="109"/>
    </location>
</feature>
<dbReference type="Pfam" id="PF02535">
    <property type="entry name" value="Zip"/>
    <property type="match status" value="1"/>
</dbReference>
<feature type="compositionally biased region" description="Polar residues" evidence="6">
    <location>
        <begin position="455"/>
        <end position="476"/>
    </location>
</feature>
<comment type="caution">
    <text evidence="8">The sequence shown here is derived from an EMBL/GenBank/DDBJ whole genome shotgun (WGS) entry which is preliminary data.</text>
</comment>
<evidence type="ECO:0000256" key="1">
    <source>
        <dbReference type="ARBA" id="ARBA00004141"/>
    </source>
</evidence>
<evidence type="ECO:0000313" key="9">
    <source>
        <dbReference type="Proteomes" id="UP000683360"/>
    </source>
</evidence>
<feature type="compositionally biased region" description="Polar residues" evidence="6">
    <location>
        <begin position="20"/>
        <end position="30"/>
    </location>
</feature>
<feature type="region of interest" description="Disordered" evidence="6">
    <location>
        <begin position="455"/>
        <end position="481"/>
    </location>
</feature>
<feature type="transmembrane region" description="Helical" evidence="7">
    <location>
        <begin position="1200"/>
        <end position="1221"/>
    </location>
</feature>
<feature type="transmembrane region" description="Helical" evidence="7">
    <location>
        <begin position="1174"/>
        <end position="1194"/>
    </location>
</feature>
<dbReference type="GO" id="GO:0005886">
    <property type="term" value="C:plasma membrane"/>
    <property type="evidence" value="ECO:0007669"/>
    <property type="project" value="TreeGrafter"/>
</dbReference>
<dbReference type="PANTHER" id="PTHR12191:SF37">
    <property type="entry name" value="ZINC TRANSPORTER FOI"/>
    <property type="match status" value="1"/>
</dbReference>
<gene>
    <name evidence="8" type="ORF">MEDL_44650</name>
</gene>
<dbReference type="OrthoDB" id="200954at2759"/>
<organism evidence="8 9">
    <name type="scientific">Mytilus edulis</name>
    <name type="common">Blue mussel</name>
    <dbReference type="NCBI Taxonomy" id="6550"/>
    <lineage>
        <taxon>Eukaryota</taxon>
        <taxon>Metazoa</taxon>
        <taxon>Spiralia</taxon>
        <taxon>Lophotrochozoa</taxon>
        <taxon>Mollusca</taxon>
        <taxon>Bivalvia</taxon>
        <taxon>Autobranchia</taxon>
        <taxon>Pteriomorphia</taxon>
        <taxon>Mytilida</taxon>
        <taxon>Mytiloidea</taxon>
        <taxon>Mytilidae</taxon>
        <taxon>Mytilinae</taxon>
        <taxon>Mytilus</taxon>
    </lineage>
</organism>
<evidence type="ECO:0000256" key="2">
    <source>
        <dbReference type="ARBA" id="ARBA00006939"/>
    </source>
</evidence>
<dbReference type="GO" id="GO:0005385">
    <property type="term" value="F:zinc ion transmembrane transporter activity"/>
    <property type="evidence" value="ECO:0007669"/>
    <property type="project" value="TreeGrafter"/>
</dbReference>
<dbReference type="InterPro" id="IPR003689">
    <property type="entry name" value="ZIP"/>
</dbReference>